<evidence type="ECO:0000313" key="1">
    <source>
        <dbReference type="EMBL" id="SYX85943.1"/>
    </source>
</evidence>
<gene>
    <name evidence="1" type="ORF">PBLR_14365</name>
    <name evidence="2" type="ORF">PBLR_20039</name>
</gene>
<accession>A0A383RGJ6</accession>
<reference evidence="1" key="2">
    <citation type="submission" date="2018-08" db="EMBL/GenBank/DDBJ databases">
        <authorList>
            <person name="Ferrada E.E."/>
            <person name="Latorre B.A."/>
        </authorList>
    </citation>
    <scope>NUCLEOTIDE SEQUENCE</scope>
    <source>
        <strain evidence="1">Paenibacillus B-LR1</strain>
    </source>
</reference>
<evidence type="ECO:0000313" key="2">
    <source>
        <dbReference type="EMBL" id="SYX87695.1"/>
    </source>
</evidence>
<proteinExistence type="predicted"/>
<reference evidence="3" key="1">
    <citation type="submission" date="2018-08" db="EMBL/GenBank/DDBJ databases">
        <authorList>
            <person name="Chevrot R."/>
        </authorList>
    </citation>
    <scope>NUCLEOTIDE SEQUENCE [LARGE SCALE GENOMIC DNA]</scope>
</reference>
<protein>
    <recommendedName>
        <fullName evidence="4">Helix-turn-helix domain-containing protein</fullName>
    </recommendedName>
</protein>
<evidence type="ECO:0008006" key="4">
    <source>
        <dbReference type="Google" id="ProtNLM"/>
    </source>
</evidence>
<name>A0A383RGJ6_PAEAL</name>
<dbReference type="EMBL" id="LS992241">
    <property type="protein sequence ID" value="SYX87695.1"/>
    <property type="molecule type" value="Genomic_DNA"/>
</dbReference>
<dbReference type="Proteomes" id="UP000304148">
    <property type="component" value="Chromosome"/>
</dbReference>
<evidence type="ECO:0000313" key="3">
    <source>
        <dbReference type="Proteomes" id="UP000304148"/>
    </source>
</evidence>
<dbReference type="AlphaFoldDB" id="A0A383RGJ6"/>
<sequence>MSREKVIHWDKMPDEMSAQNIADIFGIDRRRVYDLFDLPLEKGGIPNYSIGTSRRADKEDVMKWRDKLKKKGDKTA</sequence>
<dbReference type="EMBL" id="LS992241">
    <property type="protein sequence ID" value="SYX85943.1"/>
    <property type="molecule type" value="Genomic_DNA"/>
</dbReference>
<organism evidence="1 3">
    <name type="scientific">Paenibacillus alvei</name>
    <name type="common">Bacillus alvei</name>
    <dbReference type="NCBI Taxonomy" id="44250"/>
    <lineage>
        <taxon>Bacteria</taxon>
        <taxon>Bacillati</taxon>
        <taxon>Bacillota</taxon>
        <taxon>Bacilli</taxon>
        <taxon>Bacillales</taxon>
        <taxon>Paenibacillaceae</taxon>
        <taxon>Paenibacillus</taxon>
    </lineage>
</organism>
<dbReference type="GeneID" id="77291816"/>
<dbReference type="RefSeq" id="WP_005542532.1">
    <property type="nucleotide sequence ID" value="NZ_JAMDLX010000224.1"/>
</dbReference>